<dbReference type="OrthoDB" id="2285904at2759"/>
<feature type="compositionally biased region" description="Polar residues" evidence="1">
    <location>
        <begin position="265"/>
        <end position="276"/>
    </location>
</feature>
<organism evidence="2">
    <name type="scientific">Rhizopus microsporus var. microsporus</name>
    <dbReference type="NCBI Taxonomy" id="86635"/>
    <lineage>
        <taxon>Eukaryota</taxon>
        <taxon>Fungi</taxon>
        <taxon>Fungi incertae sedis</taxon>
        <taxon>Mucoromycota</taxon>
        <taxon>Mucoromycotina</taxon>
        <taxon>Mucoromycetes</taxon>
        <taxon>Mucorales</taxon>
        <taxon>Mucorineae</taxon>
        <taxon>Rhizopodaceae</taxon>
        <taxon>Rhizopus</taxon>
    </lineage>
</organism>
<dbReference type="AlphaFoldDB" id="A0A1X0R592"/>
<gene>
    <name evidence="2" type="ORF">BCV72DRAFT_190138</name>
</gene>
<proteinExistence type="predicted"/>
<accession>A0A1X0R592</accession>
<feature type="compositionally biased region" description="Basic and acidic residues" evidence="1">
    <location>
        <begin position="251"/>
        <end position="264"/>
    </location>
</feature>
<feature type="region of interest" description="Disordered" evidence="1">
    <location>
        <begin position="251"/>
        <end position="276"/>
    </location>
</feature>
<dbReference type="EMBL" id="KV921908">
    <property type="protein sequence ID" value="ORE07187.1"/>
    <property type="molecule type" value="Genomic_DNA"/>
</dbReference>
<feature type="non-terminal residue" evidence="2">
    <location>
        <position position="1"/>
    </location>
</feature>
<dbReference type="VEuPathDB" id="FungiDB:BCV72DRAFT_190138"/>
<protein>
    <submittedName>
        <fullName evidence="2">Uncharacterized protein</fullName>
    </submittedName>
</protein>
<evidence type="ECO:0000313" key="2">
    <source>
        <dbReference type="EMBL" id="ORE07187.1"/>
    </source>
</evidence>
<evidence type="ECO:0000256" key="1">
    <source>
        <dbReference type="SAM" id="MobiDB-lite"/>
    </source>
</evidence>
<name>A0A1X0R592_RHIZD</name>
<sequence>KKNDVVFKEYVKGNFHSIARNLREEVTEGKHDGTEPEVHSTDIEYRTCSVAVNRIIRKDLPLEIKQAVLEKLESTLTQVSDYIINITFIMNMVLLELRNCDMIIQGSFNIANILPDGFLPSQDCTIEHTIGPLPVADSFTKGFSMLMEHQHIGLIHSYYFDSVGAKETNLNKHPAQMAIFMALESSGIERGKFKETSLKSHEMVNALVDVTTNMKNMWSTPKIFYGLMNSLLDVLLRVHLAPNREAKYRSYIQKRTEERSKKDSQQSVDDNSRTSIFANLPRNARKNIVRDEEYKEKKHEAKIKRKSEEAHKWKAKVDTRRADPGNTTDLTRRRLRCLKSALKSLLLNDRKDAFSIDDLKKECYDVEEKEAYPCLLILNALKPYIPKKGRFVIAHQLPFCILANNALLYVGYKKFYRKFCPQPSGSTLHALRIDGSSLYQILTRLPCALAVFNYDNYLIESVEEARQNKDTVFSALFDMNAI</sequence>
<dbReference type="Proteomes" id="UP000242414">
    <property type="component" value="Unassembled WGS sequence"/>
</dbReference>
<reference evidence="2" key="1">
    <citation type="journal article" date="2016" name="Proc. Natl. Acad. Sci. U.S.A.">
        <title>Lipid metabolic changes in an early divergent fungus govern the establishment of a mutualistic symbiosis with endobacteria.</title>
        <authorList>
            <person name="Lastovetsky O.A."/>
            <person name="Gaspar M.L."/>
            <person name="Mondo S.J."/>
            <person name="LaButti K.M."/>
            <person name="Sandor L."/>
            <person name="Grigoriev I.V."/>
            <person name="Henry S.A."/>
            <person name="Pawlowska T.E."/>
        </authorList>
    </citation>
    <scope>NUCLEOTIDE SEQUENCE [LARGE SCALE GENOMIC DNA]</scope>
    <source>
        <strain evidence="2">ATCC 52814</strain>
    </source>
</reference>
<feature type="non-terminal residue" evidence="2">
    <location>
        <position position="482"/>
    </location>
</feature>